<keyword evidence="5" id="KW-0472">Membrane</keyword>
<dbReference type="CDD" id="cd06580">
    <property type="entry name" value="TM_PBP1_transp_TpRbsC_like"/>
    <property type="match status" value="1"/>
</dbReference>
<dbReference type="Proteomes" id="UP000188604">
    <property type="component" value="Chromosome"/>
</dbReference>
<dbReference type="EMBL" id="CP014691">
    <property type="protein sequence ID" value="AQS89077.1"/>
    <property type="molecule type" value="Genomic_DNA"/>
</dbReference>
<dbReference type="InterPro" id="IPR001851">
    <property type="entry name" value="ABC_transp_permease"/>
</dbReference>
<dbReference type="PANTHER" id="PTHR43370">
    <property type="entry name" value="SUGAR ABC TRANSPORTER INTEGRAL MEMBRANE PROTEIN-RELATED"/>
    <property type="match status" value="1"/>
</dbReference>
<evidence type="ECO:0000313" key="6">
    <source>
        <dbReference type="EMBL" id="AQS89077.1"/>
    </source>
</evidence>
<dbReference type="OrthoDB" id="9792579at2"/>
<evidence type="ECO:0000256" key="1">
    <source>
        <dbReference type="ARBA" id="ARBA00004651"/>
    </source>
</evidence>
<protein>
    <submittedName>
        <fullName evidence="6">Uncharacterized protein</fullName>
    </submittedName>
</protein>
<dbReference type="KEGG" id="nch:A0U93_15440"/>
<keyword evidence="4" id="KW-1133">Transmembrane helix</keyword>
<evidence type="ECO:0000256" key="5">
    <source>
        <dbReference type="ARBA" id="ARBA00023136"/>
    </source>
</evidence>
<evidence type="ECO:0000256" key="2">
    <source>
        <dbReference type="ARBA" id="ARBA00022475"/>
    </source>
</evidence>
<keyword evidence="3" id="KW-0812">Transmembrane</keyword>
<gene>
    <name evidence="6" type="ORF">A0U93_15440</name>
</gene>
<dbReference type="GO" id="GO:0022857">
    <property type="term" value="F:transmembrane transporter activity"/>
    <property type="evidence" value="ECO:0007669"/>
    <property type="project" value="InterPro"/>
</dbReference>
<evidence type="ECO:0000313" key="7">
    <source>
        <dbReference type="Proteomes" id="UP000188604"/>
    </source>
</evidence>
<sequence>MNAFLQGCLLQTTPLLLTSLGGAFCRTAGLVNVGLDAFILVGALAAEVTGAATHSAFLGTTAGALAGALGCFLMGSVITGLGANPIVTGLGFNLFSHALCRLLVKTAFGVSGLLLLASCPKLPAFSVPVLGSVDILTLLAWVLVLVMTWFLDQTWLGLHVTAAGSEPAMARTVGISAPRMLLFSTVVAGALCGLAGADLSLGIVGAFSDDISSGRGYVALAAFYIGRNRPLPTALTCLFLTALEELATRAQVLNIPVSLAQAFPYISVLVLMLLQTLRTRHRHGGTLS</sequence>
<keyword evidence="7" id="KW-1185">Reference proteome</keyword>
<accession>A0A1U9KTN1</accession>
<dbReference type="GO" id="GO:0005886">
    <property type="term" value="C:plasma membrane"/>
    <property type="evidence" value="ECO:0007669"/>
    <property type="project" value="UniProtKB-SubCell"/>
</dbReference>
<dbReference type="STRING" id="320497.A0U93_15440"/>
<name>A0A1U9KTN1_9PROT</name>
<reference evidence="6 7" key="1">
    <citation type="submission" date="2016-03" db="EMBL/GenBank/DDBJ databases">
        <title>Acetic acid bacteria sequencing.</title>
        <authorList>
            <person name="Brandt J."/>
            <person name="Jakob F."/>
            <person name="Vogel R.F."/>
        </authorList>
    </citation>
    <scope>NUCLEOTIDE SEQUENCE [LARGE SCALE GENOMIC DNA]</scope>
    <source>
        <strain evidence="6 7">NBRC 101099</strain>
    </source>
</reference>
<proteinExistence type="predicted"/>
<comment type="subcellular location">
    <subcellularLocation>
        <location evidence="1">Cell membrane</location>
        <topology evidence="1">Multi-pass membrane protein</topology>
    </subcellularLocation>
</comment>
<dbReference type="RefSeq" id="WP_077808134.1">
    <property type="nucleotide sequence ID" value="NZ_BJXS01000011.1"/>
</dbReference>
<dbReference type="Pfam" id="PF02653">
    <property type="entry name" value="BPD_transp_2"/>
    <property type="match status" value="1"/>
</dbReference>
<keyword evidence="2" id="KW-1003">Cell membrane</keyword>
<evidence type="ECO:0000256" key="4">
    <source>
        <dbReference type="ARBA" id="ARBA00022989"/>
    </source>
</evidence>
<dbReference type="AlphaFoldDB" id="A0A1U9KTN1"/>
<dbReference type="PANTHER" id="PTHR43370:SF1">
    <property type="entry name" value="GUANOSINE ABC TRANSPORTER PERMEASE PROTEIN NUPQ"/>
    <property type="match status" value="1"/>
</dbReference>
<evidence type="ECO:0000256" key="3">
    <source>
        <dbReference type="ARBA" id="ARBA00022692"/>
    </source>
</evidence>
<organism evidence="6 7">
    <name type="scientific">Neoasaia chiangmaiensis</name>
    <dbReference type="NCBI Taxonomy" id="320497"/>
    <lineage>
        <taxon>Bacteria</taxon>
        <taxon>Pseudomonadati</taxon>
        <taxon>Pseudomonadota</taxon>
        <taxon>Alphaproteobacteria</taxon>
        <taxon>Acetobacterales</taxon>
        <taxon>Acetobacteraceae</taxon>
        <taxon>Neoasaia</taxon>
    </lineage>
</organism>